<evidence type="ECO:0000313" key="1">
    <source>
        <dbReference type="EMBL" id="EFQ90095.1"/>
    </source>
</evidence>
<protein>
    <recommendedName>
        <fullName evidence="3">F-box domain-containing protein</fullName>
    </recommendedName>
</protein>
<keyword evidence="2" id="KW-1185">Reference proteome</keyword>
<organism evidence="2">
    <name type="scientific">Pyrenophora teres f. teres (strain 0-1)</name>
    <name type="common">Barley net blotch fungus</name>
    <name type="synonym">Drechslera teres f. teres</name>
    <dbReference type="NCBI Taxonomy" id="861557"/>
    <lineage>
        <taxon>Eukaryota</taxon>
        <taxon>Fungi</taxon>
        <taxon>Dikarya</taxon>
        <taxon>Ascomycota</taxon>
        <taxon>Pezizomycotina</taxon>
        <taxon>Dothideomycetes</taxon>
        <taxon>Pleosporomycetidae</taxon>
        <taxon>Pleosporales</taxon>
        <taxon>Pleosporineae</taxon>
        <taxon>Pleosporaceae</taxon>
        <taxon>Pyrenophora</taxon>
    </lineage>
</organism>
<dbReference type="HOGENOM" id="CLU_029473_1_0_1"/>
<reference evidence="1 2" key="1">
    <citation type="journal article" date="2010" name="Genome Biol.">
        <title>A first genome assembly of the barley fungal pathogen Pyrenophora teres f. teres.</title>
        <authorList>
            <person name="Ellwood S.R."/>
            <person name="Liu Z."/>
            <person name="Syme R.A."/>
            <person name="Lai Z."/>
            <person name="Hane J.K."/>
            <person name="Keiper F."/>
            <person name="Moffat C.S."/>
            <person name="Oliver R.P."/>
            <person name="Friesen T.L."/>
        </authorList>
    </citation>
    <scope>NUCLEOTIDE SEQUENCE [LARGE SCALE GENOMIC DNA]</scope>
    <source>
        <strain evidence="1 2">0-1</strain>
    </source>
</reference>
<evidence type="ECO:0008006" key="3">
    <source>
        <dbReference type="Google" id="ProtNLM"/>
    </source>
</evidence>
<gene>
    <name evidence="1" type="ORF">PTT_13413</name>
</gene>
<evidence type="ECO:0000313" key="2">
    <source>
        <dbReference type="Proteomes" id="UP000001067"/>
    </source>
</evidence>
<name>E3RW16_PYRTT</name>
<dbReference type="EMBL" id="GL535356">
    <property type="protein sequence ID" value="EFQ90095.1"/>
    <property type="molecule type" value="Genomic_DNA"/>
</dbReference>
<dbReference type="STRING" id="861557.E3RW16"/>
<dbReference type="OrthoDB" id="5985073at2759"/>
<accession>E3RW16</accession>
<sequence>MDDLPQEIVDHIANHVVFDESLDPGPYTRLSPLATLSRAWQDAIESITFQKLEIKSDELYTFQQLMTGRRRHYLADLEFEVVLPTYTSTQAEMLETPIDRQANNACFTRAVRELFITLKDWENEEIQRPMRLGFGKVFSAVDTRKGIPLSGNSRHREVSYISLIAPDSLPTLSRVRELDFYHPYMFPETTMVSPQEAPLLLKLLPNINKTFWHFNDLDDESEKIAYAEAIKATKLQLRSELIMEFCTTCIDGHVLVDPILLPYDLLSAAIRTVSQNLTVMTLEFNFDATLFWPSTSESSGTPYWPHLKELRIESKLFKLFANPDFYRMEYEDSNEDDYNDNEIIRVTEHPMAPILAAFAKAVQNMPSLEYFYFLGGSEELLGGTPIPLPGLGTFVIVYHCPGPWRDRDRMAETKEEETFRRIYYACENGNIWRPEDEVVVALRNAGEEKFGGKLIEGSRMISMM</sequence>
<dbReference type="AlphaFoldDB" id="E3RW16"/>
<dbReference type="Proteomes" id="UP000001067">
    <property type="component" value="Unassembled WGS sequence"/>
</dbReference>
<proteinExistence type="predicted"/>
<dbReference type="KEGG" id="pte:PTT_13413"/>